<keyword evidence="21" id="KW-1185">Reference proteome</keyword>
<feature type="domain" description="UvrD-like helicase C-terminal" evidence="19">
    <location>
        <begin position="418"/>
        <end position="698"/>
    </location>
</feature>
<comment type="catalytic activity">
    <reaction evidence="15">
        <text>ATP + H2O = ADP + phosphate + H(+)</text>
        <dbReference type="Rhea" id="RHEA:13065"/>
        <dbReference type="ChEBI" id="CHEBI:15377"/>
        <dbReference type="ChEBI" id="CHEBI:15378"/>
        <dbReference type="ChEBI" id="CHEBI:30616"/>
        <dbReference type="ChEBI" id="CHEBI:43474"/>
        <dbReference type="ChEBI" id="CHEBI:456216"/>
        <dbReference type="EC" id="5.6.2.4"/>
    </reaction>
</comment>
<evidence type="ECO:0000256" key="17">
    <source>
        <dbReference type="SAM" id="MobiDB-lite"/>
    </source>
</evidence>
<dbReference type="InterPro" id="IPR038726">
    <property type="entry name" value="PDDEXK_AddAB-type"/>
</dbReference>
<dbReference type="GO" id="GO:0000725">
    <property type="term" value="P:recombinational repair"/>
    <property type="evidence" value="ECO:0007669"/>
    <property type="project" value="TreeGrafter"/>
</dbReference>
<dbReference type="GO" id="GO:0009338">
    <property type="term" value="C:exodeoxyribonuclease V complex"/>
    <property type="evidence" value="ECO:0007669"/>
    <property type="project" value="TreeGrafter"/>
</dbReference>
<dbReference type="PANTHER" id="PTHR11070:SF23">
    <property type="entry name" value="RECBCD ENZYME SUBUNIT RECB"/>
    <property type="match status" value="1"/>
</dbReference>
<evidence type="ECO:0000313" key="20">
    <source>
        <dbReference type="EMBL" id="AKF11124.1"/>
    </source>
</evidence>
<keyword evidence="3 16" id="KW-0547">Nucleotide-binding</keyword>
<evidence type="ECO:0000256" key="12">
    <source>
        <dbReference type="ARBA" id="ARBA00023235"/>
    </source>
</evidence>
<evidence type="ECO:0000256" key="11">
    <source>
        <dbReference type="ARBA" id="ARBA00023204"/>
    </source>
</evidence>
<dbReference type="CDD" id="cd22352">
    <property type="entry name" value="RecB_C-like"/>
    <property type="match status" value="1"/>
</dbReference>
<dbReference type="EMBL" id="CP011125">
    <property type="protein sequence ID" value="AKF11124.1"/>
    <property type="molecule type" value="Genomic_DNA"/>
</dbReference>
<dbReference type="InterPro" id="IPR011335">
    <property type="entry name" value="Restrct_endonuc-II-like"/>
</dbReference>
<evidence type="ECO:0000256" key="8">
    <source>
        <dbReference type="ARBA" id="ARBA00022840"/>
    </source>
</evidence>
<dbReference type="Gene3D" id="1.10.486.10">
    <property type="entry name" value="PCRA, domain 4"/>
    <property type="match status" value="1"/>
</dbReference>
<dbReference type="KEGG" id="samy:DB32_008273"/>
<feature type="binding site" evidence="16">
    <location>
        <begin position="4"/>
        <end position="11"/>
    </location>
    <ligand>
        <name>ATP</name>
        <dbReference type="ChEBI" id="CHEBI:30616"/>
    </ligand>
</feature>
<dbReference type="Pfam" id="PF13361">
    <property type="entry name" value="UvrD_C"/>
    <property type="match status" value="2"/>
</dbReference>
<dbReference type="GO" id="GO:0016887">
    <property type="term" value="F:ATP hydrolysis activity"/>
    <property type="evidence" value="ECO:0007669"/>
    <property type="project" value="RHEA"/>
</dbReference>
<keyword evidence="10" id="KW-0238">DNA-binding</keyword>
<dbReference type="PROSITE" id="PS51217">
    <property type="entry name" value="UVRD_HELICASE_CTER"/>
    <property type="match status" value="1"/>
</dbReference>
<name>A0A0F6SHV9_9BACT</name>
<feature type="domain" description="UvrD-like helicase ATP-binding" evidence="18">
    <location>
        <begin position="1"/>
        <end position="405"/>
    </location>
</feature>
<dbReference type="Gene3D" id="1.10.3170.10">
    <property type="entry name" value="Recbcd, chain B, domain 2"/>
    <property type="match status" value="1"/>
</dbReference>
<keyword evidence="6 16" id="KW-0347">Helicase</keyword>
<dbReference type="InterPro" id="IPR004586">
    <property type="entry name" value="RecB"/>
</dbReference>
<evidence type="ECO:0000256" key="15">
    <source>
        <dbReference type="ARBA" id="ARBA00048988"/>
    </source>
</evidence>
<keyword evidence="9" id="KW-0460">Magnesium</keyword>
<evidence type="ECO:0000259" key="18">
    <source>
        <dbReference type="PROSITE" id="PS51198"/>
    </source>
</evidence>
<dbReference type="GO" id="GO:0003677">
    <property type="term" value="F:DNA binding"/>
    <property type="evidence" value="ECO:0007669"/>
    <property type="project" value="UniProtKB-KW"/>
</dbReference>
<evidence type="ECO:0000256" key="13">
    <source>
        <dbReference type="ARBA" id="ARBA00034617"/>
    </source>
</evidence>
<evidence type="ECO:0000256" key="5">
    <source>
        <dbReference type="ARBA" id="ARBA00022801"/>
    </source>
</evidence>
<dbReference type="InterPro" id="IPR014017">
    <property type="entry name" value="DNA_helicase_UvrD-like_C"/>
</dbReference>
<dbReference type="Gene3D" id="3.40.50.300">
    <property type="entry name" value="P-loop containing nucleotide triphosphate hydrolases"/>
    <property type="match status" value="2"/>
</dbReference>
<evidence type="ECO:0000256" key="9">
    <source>
        <dbReference type="ARBA" id="ARBA00022842"/>
    </source>
</evidence>
<keyword evidence="7" id="KW-0269">Exonuclease</keyword>
<evidence type="ECO:0000313" key="21">
    <source>
        <dbReference type="Proteomes" id="UP000034883"/>
    </source>
</evidence>
<feature type="region of interest" description="Disordered" evidence="17">
    <location>
        <begin position="1148"/>
        <end position="1169"/>
    </location>
</feature>
<evidence type="ECO:0000256" key="16">
    <source>
        <dbReference type="PROSITE-ProRule" id="PRU00560"/>
    </source>
</evidence>
<dbReference type="EC" id="5.6.2.4" evidence="14"/>
<keyword evidence="5 16" id="KW-0378">Hydrolase</keyword>
<keyword evidence="12" id="KW-0413">Isomerase</keyword>
<evidence type="ECO:0000256" key="1">
    <source>
        <dbReference type="ARBA" id="ARBA00022722"/>
    </source>
</evidence>
<reference evidence="20 21" key="1">
    <citation type="submission" date="2015-03" db="EMBL/GenBank/DDBJ databases">
        <title>Genome assembly of Sandaracinus amylolyticus DSM 53668.</title>
        <authorList>
            <person name="Sharma G."/>
            <person name="Subramanian S."/>
        </authorList>
    </citation>
    <scope>NUCLEOTIDE SEQUENCE [LARGE SCALE GENOMIC DNA]</scope>
    <source>
        <strain evidence="20 21">DSM 53668</strain>
    </source>
</reference>
<evidence type="ECO:0000259" key="19">
    <source>
        <dbReference type="PROSITE" id="PS51217"/>
    </source>
</evidence>
<dbReference type="STRING" id="927083.DB32_008273"/>
<dbReference type="InterPro" id="IPR014016">
    <property type="entry name" value="UvrD-like_ATP-bd"/>
</dbReference>
<dbReference type="Gene3D" id="3.90.320.10">
    <property type="match status" value="1"/>
</dbReference>
<dbReference type="GO" id="GO:0043138">
    <property type="term" value="F:3'-5' DNA helicase activity"/>
    <property type="evidence" value="ECO:0007669"/>
    <property type="project" value="UniProtKB-EC"/>
</dbReference>
<dbReference type="InterPro" id="IPR011604">
    <property type="entry name" value="PDDEXK-like_dom_sf"/>
</dbReference>
<dbReference type="HAMAP" id="MF_01485">
    <property type="entry name" value="RecB"/>
    <property type="match status" value="1"/>
</dbReference>
<dbReference type="Pfam" id="PF00580">
    <property type="entry name" value="UvrD-helicase"/>
    <property type="match status" value="2"/>
</dbReference>
<evidence type="ECO:0000256" key="10">
    <source>
        <dbReference type="ARBA" id="ARBA00023125"/>
    </source>
</evidence>
<dbReference type="InterPro" id="IPR027417">
    <property type="entry name" value="P-loop_NTPase"/>
</dbReference>
<dbReference type="PANTHER" id="PTHR11070">
    <property type="entry name" value="UVRD / RECB / PCRA DNA HELICASE FAMILY MEMBER"/>
    <property type="match status" value="1"/>
</dbReference>
<dbReference type="Proteomes" id="UP000034883">
    <property type="component" value="Chromosome"/>
</dbReference>
<protein>
    <recommendedName>
        <fullName evidence="14">DNA 3'-5' helicase</fullName>
        <ecNumber evidence="14">5.6.2.4</ecNumber>
    </recommendedName>
</protein>
<keyword evidence="2" id="KW-0479">Metal-binding</keyword>
<keyword evidence="11" id="KW-0234">DNA repair</keyword>
<evidence type="ECO:0000256" key="6">
    <source>
        <dbReference type="ARBA" id="ARBA00022806"/>
    </source>
</evidence>
<dbReference type="AlphaFoldDB" id="A0A0F6SHV9"/>
<comment type="catalytic activity">
    <reaction evidence="13">
        <text>Couples ATP hydrolysis with the unwinding of duplex DNA by translocating in the 3'-5' direction.</text>
        <dbReference type="EC" id="5.6.2.4"/>
    </reaction>
</comment>
<proteinExistence type="inferred from homology"/>
<evidence type="ECO:0000256" key="4">
    <source>
        <dbReference type="ARBA" id="ARBA00022763"/>
    </source>
</evidence>
<gene>
    <name evidence="20" type="ORF">DB32_008273</name>
</gene>
<dbReference type="SUPFAM" id="SSF52980">
    <property type="entry name" value="Restriction endonuclease-like"/>
    <property type="match status" value="1"/>
</dbReference>
<organism evidence="20 21">
    <name type="scientific">Sandaracinus amylolyticus</name>
    <dbReference type="NCBI Taxonomy" id="927083"/>
    <lineage>
        <taxon>Bacteria</taxon>
        <taxon>Pseudomonadati</taxon>
        <taxon>Myxococcota</taxon>
        <taxon>Polyangia</taxon>
        <taxon>Polyangiales</taxon>
        <taxon>Sandaracinaceae</taxon>
        <taxon>Sandaracinus</taxon>
    </lineage>
</organism>
<dbReference type="PROSITE" id="PS51198">
    <property type="entry name" value="UVRD_HELICASE_ATP_BIND"/>
    <property type="match status" value="1"/>
</dbReference>
<evidence type="ECO:0000256" key="14">
    <source>
        <dbReference type="ARBA" id="ARBA00034808"/>
    </source>
</evidence>
<keyword evidence="4" id="KW-0227">DNA damage</keyword>
<sequence>MIEASAGTGKTHTLEHLVIDLLREGTPIERILVVTFTEKATLEMRARIRARIASLVTALSPVENERLRAALLDFDRAPISTIHAFCQRVLAEQAFASGRLLEQQRLDPREAFAKSFRDALRRGLAANAPERPLLEQAIAAMGASKLEDVLWRWSLERGEVRPRFDAESLVAAIAAMPDAAELEGALGRTLLHSVGHHAVRARARETFATLAPFVAKARAAEPVDAWLPSLLAWANDAPNRAAERNVDYLAIHLGAHPVIGAHVRTLAAHASSALPVLIGRVLPAIVKRLDEDKRKNGRFDFDDMLRLVHEALHGPRGDDVTAALRARYRYALVDEFQDTDPVQWAIFRRVFFDREDGGALVLIGDPKQSIYAFRSADVHTYLAVCDEVVAAGGVKVPLVDCYRSTQPMIDAVNLVLRETFFTGPNRYDHPVRCGRPALVAEDATTSAPIVLLHLHADDELRAKPMRFALANAIADEIARLIDGGMQVTDRSRDDGALRPLQPSDVFVLTRTGKEAQEVAEALRRRGIPHALSSQEGLFDTREARDVLDVLRALEDPGSRALRLRAWMTPFFAVTQDELDACRALPGDHPFALRIARWTQLARDHRFAALFQSMLDESGLARRLLFLREGERELVNYQHVLEILLARASQGRLALREITTELGELVDTRRKVAGDDEDVQRLESERAAVQLLTMHKSKGLEAEVVFLFGGMTQRPAGAHEPHVFHEDGQRVAWIGDPGGELGAQVHEEERHEHERLLYVALTRARSRSYLPYIGPAPARDALPAGTGSTFARLAGAYRVLADRLVQLVDRDQLDPALFARSMVKVTGARRRIAIPAPLPAIDATTTSAALTIPALDPPERFTTLRGAARGIEVTSYTRMKAGRARLGLDRTHDDQTAWIEELASDATAAVVPIEADDPLPAGAAFGVFVHEILEHVDVQHVIASADRDALLAHEPTSALFAASAERNGIDPRVIPPSAELVMRTLKTPIRAGTLALPEGFASLTKTVAEMSFLHPIPERAHPLFGDWQSPDRAPLTIERGFVRGVIDLIFEHAGRIYVLDWKTDRLPTYDAASLEAHVAAHYEIQARLYALGVARMLRIASASEHDARFGGIVYCFVRGMKANKRGPTEGVTFARPTFDTLAEWDRALRDEDAPWGHPLPPRPRREEARS</sequence>
<dbReference type="Pfam" id="PF12705">
    <property type="entry name" value="PDDEXK_1"/>
    <property type="match status" value="1"/>
</dbReference>
<dbReference type="GO" id="GO:0008854">
    <property type="term" value="F:exodeoxyribonuclease V activity"/>
    <property type="evidence" value="ECO:0007669"/>
    <property type="project" value="InterPro"/>
</dbReference>
<dbReference type="InterPro" id="IPR000212">
    <property type="entry name" value="DNA_helicase_UvrD/REP"/>
</dbReference>
<evidence type="ECO:0000256" key="3">
    <source>
        <dbReference type="ARBA" id="ARBA00022741"/>
    </source>
</evidence>
<dbReference type="GO" id="GO:0046872">
    <property type="term" value="F:metal ion binding"/>
    <property type="evidence" value="ECO:0007669"/>
    <property type="project" value="UniProtKB-KW"/>
</dbReference>
<accession>A0A0F6SHV9</accession>
<evidence type="ECO:0000256" key="2">
    <source>
        <dbReference type="ARBA" id="ARBA00022723"/>
    </source>
</evidence>
<evidence type="ECO:0000256" key="7">
    <source>
        <dbReference type="ARBA" id="ARBA00022839"/>
    </source>
</evidence>
<dbReference type="GO" id="GO:0005524">
    <property type="term" value="F:ATP binding"/>
    <property type="evidence" value="ECO:0007669"/>
    <property type="project" value="UniProtKB-UniRule"/>
</dbReference>
<keyword evidence="1" id="KW-0540">Nuclease</keyword>
<dbReference type="GO" id="GO:0005829">
    <property type="term" value="C:cytosol"/>
    <property type="evidence" value="ECO:0007669"/>
    <property type="project" value="TreeGrafter"/>
</dbReference>
<dbReference type="SUPFAM" id="SSF52540">
    <property type="entry name" value="P-loop containing nucleoside triphosphate hydrolases"/>
    <property type="match status" value="1"/>
</dbReference>
<keyword evidence="8 16" id="KW-0067">ATP-binding</keyword>